<dbReference type="Pfam" id="PF06013">
    <property type="entry name" value="WXG100"/>
    <property type="match status" value="1"/>
</dbReference>
<dbReference type="SUPFAM" id="SSF140453">
    <property type="entry name" value="EsxAB dimer-like"/>
    <property type="match status" value="1"/>
</dbReference>
<accession>A0A6L5G6N1</accession>
<evidence type="ECO:0000256" key="1">
    <source>
        <dbReference type="RuleBase" id="RU362001"/>
    </source>
</evidence>
<comment type="caution">
    <text evidence="2">The sequence shown here is derived from an EMBL/GenBank/DDBJ whole genome shotgun (WGS) entry which is preliminary data.</text>
</comment>
<keyword evidence="3" id="KW-1185">Reference proteome</keyword>
<dbReference type="EMBL" id="WIAO01000005">
    <property type="protein sequence ID" value="MQM25300.1"/>
    <property type="molecule type" value="Genomic_DNA"/>
</dbReference>
<comment type="similarity">
    <text evidence="1">Belongs to the WXG100 family.</text>
</comment>
<protein>
    <recommendedName>
        <fullName evidence="1">ESAT-6-like protein</fullName>
    </recommendedName>
</protein>
<evidence type="ECO:0000313" key="2">
    <source>
        <dbReference type="EMBL" id="MQM25300.1"/>
    </source>
</evidence>
<dbReference type="InterPro" id="IPR010310">
    <property type="entry name" value="T7SS_ESAT-6-like"/>
</dbReference>
<sequence length="94" mass="10372">MPGAIALNYAEMEDAHQRILSGSQSINDNLADLGSKLDALEWEGDDRVAYMEQRAEWEGSMAKINEILEAIGGAVDRARQNYADTEAANALKFR</sequence>
<name>A0A6L5G6N1_9ACTN</name>
<organism evidence="2 3">
    <name type="scientific">Glycomyces albidus</name>
    <dbReference type="NCBI Taxonomy" id="2656774"/>
    <lineage>
        <taxon>Bacteria</taxon>
        <taxon>Bacillati</taxon>
        <taxon>Actinomycetota</taxon>
        <taxon>Actinomycetes</taxon>
        <taxon>Glycomycetales</taxon>
        <taxon>Glycomycetaceae</taxon>
        <taxon>Glycomyces</taxon>
    </lineage>
</organism>
<gene>
    <name evidence="2" type="ORF">GFD30_06910</name>
</gene>
<dbReference type="Proteomes" id="UP000477750">
    <property type="component" value="Unassembled WGS sequence"/>
</dbReference>
<dbReference type="Gene3D" id="1.10.287.1060">
    <property type="entry name" value="ESAT-6-like"/>
    <property type="match status" value="1"/>
</dbReference>
<dbReference type="InterPro" id="IPR036689">
    <property type="entry name" value="ESAT-6-like_sf"/>
</dbReference>
<dbReference type="RefSeq" id="WP_153024442.1">
    <property type="nucleotide sequence ID" value="NZ_WIAO01000005.1"/>
</dbReference>
<proteinExistence type="inferred from homology"/>
<dbReference type="AlphaFoldDB" id="A0A6L5G6N1"/>
<dbReference type="NCBIfam" id="TIGR03930">
    <property type="entry name" value="WXG100_ESAT6"/>
    <property type="match status" value="1"/>
</dbReference>
<evidence type="ECO:0000313" key="3">
    <source>
        <dbReference type="Proteomes" id="UP000477750"/>
    </source>
</evidence>
<reference evidence="2 3" key="1">
    <citation type="submission" date="2019-10" db="EMBL/GenBank/DDBJ databases">
        <title>Glycomyces albidus sp. nov., a novel actinomycete isolated from rhizosphere soil of wheat (Triticum aestivum L.).</title>
        <authorList>
            <person name="Qian L."/>
        </authorList>
    </citation>
    <scope>NUCLEOTIDE SEQUENCE [LARGE SCALE GENOMIC DNA]</scope>
    <source>
        <strain evidence="2 3">NEAU-7082</strain>
    </source>
</reference>